<reference evidence="2" key="1">
    <citation type="submission" date="2009-01" db="EMBL/GenBank/DDBJ databases">
        <title>Complete sequence of Anaeromyxobacter dehalogenans 2CP-1.</title>
        <authorList>
            <consortium name="US DOE Joint Genome Institute"/>
            <person name="Lucas S."/>
            <person name="Copeland A."/>
            <person name="Lapidus A."/>
            <person name="Glavina del Rio T."/>
            <person name="Dalin E."/>
            <person name="Tice H."/>
            <person name="Bruce D."/>
            <person name="Goodwin L."/>
            <person name="Pitluck S."/>
            <person name="Saunders E."/>
            <person name="Brettin T."/>
            <person name="Detter J.C."/>
            <person name="Han C."/>
            <person name="Larimer F."/>
            <person name="Land M."/>
            <person name="Hauser L."/>
            <person name="Kyrpides N."/>
            <person name="Ovchinnikova G."/>
            <person name="Beliaev A.S."/>
            <person name="Richardson P."/>
        </authorList>
    </citation>
    <scope>NUCLEOTIDE SEQUENCE</scope>
    <source>
        <strain evidence="2">2CP-1</strain>
    </source>
</reference>
<feature type="chain" id="PRO_5002875337" description="Neuromedin U" evidence="1">
    <location>
        <begin position="23"/>
        <end position="254"/>
    </location>
</feature>
<protein>
    <recommendedName>
        <fullName evidence="4">Neuromedin U</fullName>
    </recommendedName>
</protein>
<evidence type="ECO:0000313" key="3">
    <source>
        <dbReference type="Proteomes" id="UP000007089"/>
    </source>
</evidence>
<name>B8JC63_ANAD2</name>
<dbReference type="Proteomes" id="UP000007089">
    <property type="component" value="Chromosome"/>
</dbReference>
<sequence length="254" mass="26827">MNSALKALAVSALLAVAQGARATPSTTFWTPATTYTQPALVPHLTYDTYFAEQGALQIDTGLELGLFSLPYLQAEAGVDFFYPGDTKKYVQLNAKLTLPEGALASWAPGLSAGIANAGFEKDVSDYHLLHATLGKTTPLGVLGVGGYYGAGSKALWTGSDGDVNRAGFMASWVSPDVTVNLPGLQKIIFLADVATGKNWMGAAGGGIGLYFTPAIDVLTGPVFFLDQDYYKGATGTDWMWTVQLDVDVELLAKK</sequence>
<organism evidence="2 3">
    <name type="scientific">Anaeromyxobacter dehalogenans (strain ATCC BAA-258 / DSM 21875 / 2CP-1)</name>
    <dbReference type="NCBI Taxonomy" id="455488"/>
    <lineage>
        <taxon>Bacteria</taxon>
        <taxon>Pseudomonadati</taxon>
        <taxon>Myxococcota</taxon>
        <taxon>Myxococcia</taxon>
        <taxon>Myxococcales</taxon>
        <taxon>Cystobacterineae</taxon>
        <taxon>Anaeromyxobacteraceae</taxon>
        <taxon>Anaeromyxobacter</taxon>
    </lineage>
</organism>
<keyword evidence="3" id="KW-1185">Reference proteome</keyword>
<proteinExistence type="predicted"/>
<evidence type="ECO:0000313" key="2">
    <source>
        <dbReference type="EMBL" id="ACL65803.1"/>
    </source>
</evidence>
<accession>B8JC63</accession>
<keyword evidence="1" id="KW-0732">Signal</keyword>
<dbReference type="RefSeq" id="WP_012633601.1">
    <property type="nucleotide sequence ID" value="NC_011891.1"/>
</dbReference>
<dbReference type="KEGG" id="acp:A2cp1_2465"/>
<dbReference type="AlphaFoldDB" id="B8JC63"/>
<dbReference type="EMBL" id="CP001359">
    <property type="protein sequence ID" value="ACL65803.1"/>
    <property type="molecule type" value="Genomic_DNA"/>
</dbReference>
<feature type="signal peptide" evidence="1">
    <location>
        <begin position="1"/>
        <end position="22"/>
    </location>
</feature>
<gene>
    <name evidence="2" type="ordered locus">A2cp1_2465</name>
</gene>
<evidence type="ECO:0000256" key="1">
    <source>
        <dbReference type="SAM" id="SignalP"/>
    </source>
</evidence>
<dbReference type="HOGENOM" id="CLU_1092561_0_0_7"/>
<evidence type="ECO:0008006" key="4">
    <source>
        <dbReference type="Google" id="ProtNLM"/>
    </source>
</evidence>